<dbReference type="PANTHER" id="PTHR33169">
    <property type="entry name" value="PADR-FAMILY TRANSCRIPTIONAL REGULATOR"/>
    <property type="match status" value="1"/>
</dbReference>
<accession>A0ABN2S9H5</accession>
<dbReference type="Gene3D" id="1.10.10.10">
    <property type="entry name" value="Winged helix-like DNA-binding domain superfamily/Winged helix DNA-binding domain"/>
    <property type="match status" value="1"/>
</dbReference>
<dbReference type="SUPFAM" id="SSF46785">
    <property type="entry name" value="Winged helix' DNA-binding domain"/>
    <property type="match status" value="1"/>
</dbReference>
<proteinExistence type="predicted"/>
<dbReference type="Pfam" id="PF03551">
    <property type="entry name" value="PadR"/>
    <property type="match status" value="1"/>
</dbReference>
<dbReference type="InterPro" id="IPR005149">
    <property type="entry name" value="Tscrpt_reg_PadR_N"/>
</dbReference>
<dbReference type="Proteomes" id="UP001499854">
    <property type="component" value="Unassembled WGS sequence"/>
</dbReference>
<keyword evidence="3" id="KW-1185">Reference proteome</keyword>
<organism evidence="2 3">
    <name type="scientific">Catenulispora subtropica</name>
    <dbReference type="NCBI Taxonomy" id="450798"/>
    <lineage>
        <taxon>Bacteria</taxon>
        <taxon>Bacillati</taxon>
        <taxon>Actinomycetota</taxon>
        <taxon>Actinomycetes</taxon>
        <taxon>Catenulisporales</taxon>
        <taxon>Catenulisporaceae</taxon>
        <taxon>Catenulispora</taxon>
    </lineage>
</organism>
<evidence type="ECO:0000259" key="1">
    <source>
        <dbReference type="Pfam" id="PF03551"/>
    </source>
</evidence>
<reference evidence="2 3" key="1">
    <citation type="journal article" date="2019" name="Int. J. Syst. Evol. Microbiol.">
        <title>The Global Catalogue of Microorganisms (GCM) 10K type strain sequencing project: providing services to taxonomists for standard genome sequencing and annotation.</title>
        <authorList>
            <consortium name="The Broad Institute Genomics Platform"/>
            <consortium name="The Broad Institute Genome Sequencing Center for Infectious Disease"/>
            <person name="Wu L."/>
            <person name="Ma J."/>
        </authorList>
    </citation>
    <scope>NUCLEOTIDE SEQUENCE [LARGE SCALE GENOMIC DNA]</scope>
    <source>
        <strain evidence="2 3">JCM 16013</strain>
    </source>
</reference>
<dbReference type="InterPro" id="IPR052509">
    <property type="entry name" value="Metal_resp_DNA-bind_regulator"/>
</dbReference>
<gene>
    <name evidence="2" type="ORF">GCM10009838_49470</name>
</gene>
<dbReference type="EMBL" id="BAAAQM010000029">
    <property type="protein sequence ID" value="GAA1982122.1"/>
    <property type="molecule type" value="Genomic_DNA"/>
</dbReference>
<evidence type="ECO:0000313" key="3">
    <source>
        <dbReference type="Proteomes" id="UP001499854"/>
    </source>
</evidence>
<dbReference type="InterPro" id="IPR036390">
    <property type="entry name" value="WH_DNA-bd_sf"/>
</dbReference>
<comment type="caution">
    <text evidence="2">The sequence shown here is derived from an EMBL/GenBank/DDBJ whole genome shotgun (WGS) entry which is preliminary data.</text>
</comment>
<name>A0ABN2S9H5_9ACTN</name>
<evidence type="ECO:0000313" key="2">
    <source>
        <dbReference type="EMBL" id="GAA1982122.1"/>
    </source>
</evidence>
<dbReference type="PANTHER" id="PTHR33169:SF14">
    <property type="entry name" value="TRANSCRIPTIONAL REGULATOR RV3488"/>
    <property type="match status" value="1"/>
</dbReference>
<protein>
    <recommendedName>
        <fullName evidence="1">Transcription regulator PadR N-terminal domain-containing protein</fullName>
    </recommendedName>
</protein>
<sequence length="103" mass="11383">MTATVLDVLSLLAAAAQDSPEWGLSICKKTGYGTGTVYPVLERLLDAGLISATWEEPQPADRPRRRYFELTRAGSAALQAEWEERRRRNLVWAPRPGAVGEIS</sequence>
<dbReference type="InterPro" id="IPR036388">
    <property type="entry name" value="WH-like_DNA-bd_sf"/>
</dbReference>
<feature type="domain" description="Transcription regulator PadR N-terminal" evidence="1">
    <location>
        <begin position="32"/>
        <end position="79"/>
    </location>
</feature>